<evidence type="ECO:0000256" key="7">
    <source>
        <dbReference type="SAM" id="Coils"/>
    </source>
</evidence>
<dbReference type="RefSeq" id="XP_020904029.1">
    <property type="nucleotide sequence ID" value="XM_021048370.2"/>
</dbReference>
<feature type="compositionally biased region" description="Low complexity" evidence="8">
    <location>
        <begin position="752"/>
        <end position="794"/>
    </location>
</feature>
<keyword evidence="7" id="KW-0175">Coiled coil</keyword>
<keyword evidence="11" id="KW-1185">Reference proteome</keyword>
<reference evidence="10" key="1">
    <citation type="submission" date="2022-11" db="UniProtKB">
        <authorList>
            <consortium name="EnsemblMetazoa"/>
        </authorList>
    </citation>
    <scope>IDENTIFICATION</scope>
</reference>
<dbReference type="Pfam" id="PF14738">
    <property type="entry name" value="CFAP91"/>
    <property type="match status" value="1"/>
</dbReference>
<keyword evidence="2" id="KW-0963">Cytoplasm</keyword>
<name>A0A913XGV2_EXADI</name>
<comment type="subcellular location">
    <subcellularLocation>
        <location evidence="1">Cytoplasm</location>
        <location evidence="1">Cytoskeleton</location>
        <location evidence="1">Cilium axoneme</location>
    </subcellularLocation>
</comment>
<dbReference type="InterPro" id="IPR032840">
    <property type="entry name" value="CFAP91_dom"/>
</dbReference>
<evidence type="ECO:0000256" key="2">
    <source>
        <dbReference type="ARBA" id="ARBA00022490"/>
    </source>
</evidence>
<dbReference type="PANTHER" id="PTHR22455:SF10">
    <property type="entry name" value="CILIA- AND FLAGELLA-ASSOCIATED PROTEIN 91"/>
    <property type="match status" value="1"/>
</dbReference>
<dbReference type="Proteomes" id="UP000887567">
    <property type="component" value="Unplaced"/>
</dbReference>
<dbReference type="PANTHER" id="PTHR22455">
    <property type="entry name" value="CILIA- AND FLAGELLA-ASSOCIATED PROTEIN 91"/>
    <property type="match status" value="1"/>
</dbReference>
<sequence length="814" mass="94301">MTSTQTITRTKPQPSRTHDYLYDNIHTLSSDRDHARATFKAHTGTDRVKRVPHYQTMFSDLGHYPRYSVHLEVTDPVPKFIQRQWRGYGDQAREALLRYTKFNYDPTVQVPQKYYPHTDVGGQDRYKFFKRPIIPFLQQVPPDVLLQTSRVDPLKTQELDQERPPTPATKTVMVQTDYRDSEAQTDPYTPDYVVRPGSQPELLTLATLSYGHGLPAGLAEVEMIERARAKRIWESTLPSLNDVDNLEKRRKMMDEQERKEWLFREQEIEKLQEARLQVLQNILQQREEDHAQINARRLDKLWSKKQQEKETKFSKIQKEHIKAMRKLKEKRKNVEGKLERRDIVKDYSTHESQTYAPMSRVGVFLDRGSEQYNVQSFHLSTYQGLLELEASLPDFVTQPRVQAPKSKSSAKGGFVKRTQRRQRELEQVADIIEKGKRPPEKEKPLKFLVKVEKPIPRPPTPSVPVPSQAEEDAELAIIYLQKIIRGRAIQNMMFEGKEKRLELIQELRSTHALQESGQTEKRNERQAVLSLQRQRRLDQHKESFVEEAMAQMEGATLADMFDFLSKELVRLQEERRIHAFAMLAERQRRIREAEESGRRQVEERRRREEDEIFKQVVQVHQNTVDTYLEDIILGAIDNTAHEQARKEIQDQAEKINKIAHDVEKTRTRLQSEEIVAELVTSFLLPEVQKITVREKVKRNQRKHLLAAHKIIHGEAESIMEEHPQPDPPKDPTPEPTAPPTNEAIPDKPPSAPTSRPTSAKKTGSKTPTPKSSRTSSPKSRSSSRPTTPKSRPASGSPRQSPQPSTVTEKTEDTS</sequence>
<dbReference type="GeneID" id="110242386"/>
<evidence type="ECO:0000256" key="1">
    <source>
        <dbReference type="ARBA" id="ARBA00004430"/>
    </source>
</evidence>
<keyword evidence="4" id="KW-0966">Cell projection</keyword>
<evidence type="ECO:0000259" key="9">
    <source>
        <dbReference type="Pfam" id="PF14738"/>
    </source>
</evidence>
<organism evidence="10 11">
    <name type="scientific">Exaiptasia diaphana</name>
    <name type="common">Tropical sea anemone</name>
    <name type="synonym">Aiptasia pulchella</name>
    <dbReference type="NCBI Taxonomy" id="2652724"/>
    <lineage>
        <taxon>Eukaryota</taxon>
        <taxon>Metazoa</taxon>
        <taxon>Cnidaria</taxon>
        <taxon>Anthozoa</taxon>
        <taxon>Hexacorallia</taxon>
        <taxon>Actiniaria</taxon>
        <taxon>Aiptasiidae</taxon>
        <taxon>Exaiptasia</taxon>
    </lineage>
</organism>
<feature type="region of interest" description="Disordered" evidence="8">
    <location>
        <begin position="400"/>
        <end position="419"/>
    </location>
</feature>
<evidence type="ECO:0000256" key="8">
    <source>
        <dbReference type="SAM" id="MobiDB-lite"/>
    </source>
</evidence>
<feature type="domain" description="CFAP91" evidence="9">
    <location>
        <begin position="174"/>
        <end position="326"/>
    </location>
</feature>
<evidence type="ECO:0000256" key="3">
    <source>
        <dbReference type="ARBA" id="ARBA00023212"/>
    </source>
</evidence>
<comment type="similarity">
    <text evidence="5">Belongs to the CFAP91 family.</text>
</comment>
<dbReference type="KEGG" id="epa:110242386"/>
<evidence type="ECO:0000256" key="6">
    <source>
        <dbReference type="ARBA" id="ARBA00029555"/>
    </source>
</evidence>
<evidence type="ECO:0000313" key="11">
    <source>
        <dbReference type="Proteomes" id="UP000887567"/>
    </source>
</evidence>
<dbReference type="EnsemblMetazoa" id="XM_021048370.2">
    <property type="protein sequence ID" value="XP_020904029.1"/>
    <property type="gene ID" value="LOC110242386"/>
</dbReference>
<protein>
    <recommendedName>
        <fullName evidence="6">Cilia- and flagella-associated protein 91</fullName>
    </recommendedName>
</protein>
<feature type="compositionally biased region" description="Basic and acidic residues" evidence="8">
    <location>
        <begin position="719"/>
        <end position="732"/>
    </location>
</feature>
<dbReference type="AlphaFoldDB" id="A0A913XGV2"/>
<evidence type="ECO:0000313" key="10">
    <source>
        <dbReference type="EnsemblMetazoa" id="XP_020904029.1"/>
    </source>
</evidence>
<feature type="compositionally biased region" description="Polar residues" evidence="8">
    <location>
        <begin position="796"/>
        <end position="807"/>
    </location>
</feature>
<dbReference type="GO" id="GO:0005930">
    <property type="term" value="C:axoneme"/>
    <property type="evidence" value="ECO:0007669"/>
    <property type="project" value="UniProtKB-SubCell"/>
</dbReference>
<proteinExistence type="inferred from homology"/>
<evidence type="ECO:0000256" key="5">
    <source>
        <dbReference type="ARBA" id="ARBA00029468"/>
    </source>
</evidence>
<feature type="region of interest" description="Disordered" evidence="8">
    <location>
        <begin position="719"/>
        <end position="814"/>
    </location>
</feature>
<feature type="coiled-coil region" evidence="7">
    <location>
        <begin position="268"/>
        <end position="337"/>
    </location>
</feature>
<evidence type="ECO:0000256" key="4">
    <source>
        <dbReference type="ARBA" id="ARBA00023273"/>
    </source>
</evidence>
<dbReference type="OMA" id="VQTMYRD"/>
<dbReference type="OrthoDB" id="567787at2759"/>
<dbReference type="InterPro" id="IPR026720">
    <property type="entry name" value="CFAP91"/>
</dbReference>
<keyword evidence="3" id="KW-0206">Cytoskeleton</keyword>
<accession>A0A913XGV2</accession>